<accession>A0A2C9VV55</accession>
<name>A0A2C9VV55_MANES</name>
<evidence type="ECO:0000313" key="1">
    <source>
        <dbReference type="EMBL" id="OAY49175.1"/>
    </source>
</evidence>
<sequence>MFLSVGGGMLLGLKNRIVYRGNRTVFLWVSVCRGLCASWGQDVAVVG</sequence>
<dbReference type="EMBL" id="CM004391">
    <property type="protein sequence ID" value="OAY49175.1"/>
    <property type="molecule type" value="Genomic_DNA"/>
</dbReference>
<dbReference type="AlphaFoldDB" id="A0A2C9VV55"/>
<gene>
    <name evidence="1" type="ORF">MANES_05G035100</name>
</gene>
<proteinExistence type="predicted"/>
<protein>
    <submittedName>
        <fullName evidence="1">Uncharacterized protein</fullName>
    </submittedName>
</protein>
<organism evidence="1">
    <name type="scientific">Manihot esculenta</name>
    <name type="common">Cassava</name>
    <name type="synonym">Jatropha manihot</name>
    <dbReference type="NCBI Taxonomy" id="3983"/>
    <lineage>
        <taxon>Eukaryota</taxon>
        <taxon>Viridiplantae</taxon>
        <taxon>Streptophyta</taxon>
        <taxon>Embryophyta</taxon>
        <taxon>Tracheophyta</taxon>
        <taxon>Spermatophyta</taxon>
        <taxon>Magnoliopsida</taxon>
        <taxon>eudicotyledons</taxon>
        <taxon>Gunneridae</taxon>
        <taxon>Pentapetalae</taxon>
        <taxon>rosids</taxon>
        <taxon>fabids</taxon>
        <taxon>Malpighiales</taxon>
        <taxon>Euphorbiaceae</taxon>
        <taxon>Crotonoideae</taxon>
        <taxon>Manihoteae</taxon>
        <taxon>Manihot</taxon>
    </lineage>
</organism>
<reference evidence="1" key="1">
    <citation type="submission" date="2016-02" db="EMBL/GenBank/DDBJ databases">
        <title>WGS assembly of Manihot esculenta.</title>
        <authorList>
            <person name="Bredeson J.V."/>
            <person name="Prochnik S.E."/>
            <person name="Lyons J.B."/>
            <person name="Schmutz J."/>
            <person name="Grimwood J."/>
            <person name="Vrebalov J."/>
            <person name="Bart R.S."/>
            <person name="Amuge T."/>
            <person name="Ferguson M.E."/>
            <person name="Green R."/>
            <person name="Putnam N."/>
            <person name="Stites J."/>
            <person name="Rounsley S."/>
            <person name="Rokhsar D.S."/>
        </authorList>
    </citation>
    <scope>NUCLEOTIDE SEQUENCE [LARGE SCALE GENOMIC DNA]</scope>
    <source>
        <tissue evidence="1">Leaf</tissue>
    </source>
</reference>